<evidence type="ECO:0000313" key="1">
    <source>
        <dbReference type="EnsemblMetazoa" id="GAUT018430-PA"/>
    </source>
</evidence>
<proteinExistence type="predicted"/>
<dbReference type="EnsemblMetazoa" id="GAUT018430-RA">
    <property type="protein sequence ID" value="GAUT018430-PA"/>
    <property type="gene ID" value="GAUT018430"/>
</dbReference>
<evidence type="ECO:0000313" key="2">
    <source>
        <dbReference type="Proteomes" id="UP000078200"/>
    </source>
</evidence>
<reference evidence="1" key="1">
    <citation type="submission" date="2020-05" db="UniProtKB">
        <authorList>
            <consortium name="EnsemblMetazoa"/>
        </authorList>
    </citation>
    <scope>IDENTIFICATION</scope>
    <source>
        <strain evidence="1">TTRI</strain>
    </source>
</reference>
<protein>
    <submittedName>
        <fullName evidence="1">Uncharacterized protein</fullName>
    </submittedName>
</protein>
<accession>A0A1A9UWU4</accession>
<sequence length="142" mass="15787">MSVHSRYILHGSFIRWLPRKTLCYLGQHDINKTAENGSLAAEEELVVEEVDYNIHVQEFEEGLEEVVAQDGSAQVRSSEALKQNQLLNPGAASQIFGFSAACYGFMRRNLGLNLPAPLILKQNRIIKDTVDHSQDAESSGNT</sequence>
<organism evidence="1 2">
    <name type="scientific">Glossina austeni</name>
    <name type="common">Savannah tsetse fly</name>
    <dbReference type="NCBI Taxonomy" id="7395"/>
    <lineage>
        <taxon>Eukaryota</taxon>
        <taxon>Metazoa</taxon>
        <taxon>Ecdysozoa</taxon>
        <taxon>Arthropoda</taxon>
        <taxon>Hexapoda</taxon>
        <taxon>Insecta</taxon>
        <taxon>Pterygota</taxon>
        <taxon>Neoptera</taxon>
        <taxon>Endopterygota</taxon>
        <taxon>Diptera</taxon>
        <taxon>Brachycera</taxon>
        <taxon>Muscomorpha</taxon>
        <taxon>Hippoboscoidea</taxon>
        <taxon>Glossinidae</taxon>
        <taxon>Glossina</taxon>
    </lineage>
</organism>
<dbReference type="VEuPathDB" id="VectorBase:GAUT018430"/>
<name>A0A1A9UWU4_GLOAU</name>
<dbReference type="Proteomes" id="UP000078200">
    <property type="component" value="Unassembled WGS sequence"/>
</dbReference>
<dbReference type="AlphaFoldDB" id="A0A1A9UWU4"/>
<keyword evidence="2" id="KW-1185">Reference proteome</keyword>